<sequence>MEGCGLNCIKYLLFAFNLIFWLAGGGLIGVGIYVMVAYGVSDVLSLLNLSTLLLHGGAITLIVVGVITFIVGFLGCCGAIKENRCMLGTFFTLLLILLLAEIGVAIYAFVQRDQFFGLIGTAVDGASVNQYSSLDQAGQRLIDFTQTHVSADPYYCRDDVVAVTRVAQLVVPIASRIASFRVHFC</sequence>
<dbReference type="PRINTS" id="PR00259">
    <property type="entry name" value="TMFOUR"/>
</dbReference>
<dbReference type="OMA" id="IYVMVAY"/>
<evidence type="ECO:0000256" key="6">
    <source>
        <dbReference type="SAM" id="Phobius"/>
    </source>
</evidence>
<organism evidence="7 8">
    <name type="scientific">Branchiostoma floridae</name>
    <name type="common">Florida lancelet</name>
    <name type="synonym">Amphioxus</name>
    <dbReference type="NCBI Taxonomy" id="7739"/>
    <lineage>
        <taxon>Eukaryota</taxon>
        <taxon>Metazoa</taxon>
        <taxon>Chordata</taxon>
        <taxon>Cephalochordata</taxon>
        <taxon>Leptocardii</taxon>
        <taxon>Amphioxiformes</taxon>
        <taxon>Branchiostomatidae</taxon>
        <taxon>Branchiostoma</taxon>
    </lineage>
</organism>
<dbReference type="Pfam" id="PF00335">
    <property type="entry name" value="Tetraspanin"/>
    <property type="match status" value="1"/>
</dbReference>
<accession>A0A9J7MQ26</accession>
<dbReference type="InterPro" id="IPR018499">
    <property type="entry name" value="Tetraspanin/Peripherin"/>
</dbReference>
<dbReference type="Proteomes" id="UP000001554">
    <property type="component" value="Chromosome 4"/>
</dbReference>
<dbReference type="KEGG" id="bfo:118414734"/>
<dbReference type="RefSeq" id="XP_035674839.1">
    <property type="nucleotide sequence ID" value="XM_035818946.1"/>
</dbReference>
<dbReference type="AlphaFoldDB" id="A0A9J7MQ26"/>
<comment type="similarity">
    <text evidence="2">Belongs to the tetraspanin (TM4SF) family.</text>
</comment>
<dbReference type="PANTHER" id="PTHR19282">
    <property type="entry name" value="TETRASPANIN"/>
    <property type="match status" value="1"/>
</dbReference>
<dbReference type="PROSITE" id="PS00421">
    <property type="entry name" value="TM4_1"/>
    <property type="match status" value="1"/>
</dbReference>
<keyword evidence="5 6" id="KW-0472">Membrane</keyword>
<dbReference type="GeneID" id="118414734"/>
<feature type="transmembrane region" description="Helical" evidence="6">
    <location>
        <begin position="52"/>
        <end position="75"/>
    </location>
</feature>
<keyword evidence="7" id="KW-1185">Reference proteome</keyword>
<evidence type="ECO:0000256" key="2">
    <source>
        <dbReference type="ARBA" id="ARBA00006840"/>
    </source>
</evidence>
<evidence type="ECO:0000256" key="1">
    <source>
        <dbReference type="ARBA" id="ARBA00004141"/>
    </source>
</evidence>
<evidence type="ECO:0000256" key="4">
    <source>
        <dbReference type="ARBA" id="ARBA00022989"/>
    </source>
</evidence>
<name>A0A9J7MQ26_BRAFL</name>
<dbReference type="OrthoDB" id="10033535at2759"/>
<keyword evidence="4 6" id="KW-1133">Transmembrane helix</keyword>
<dbReference type="PANTHER" id="PTHR19282:SF431">
    <property type="entry name" value="TETRASPANIN 26A, ISOFORM B-RELATED"/>
    <property type="match status" value="1"/>
</dbReference>
<feature type="transmembrane region" description="Helical" evidence="6">
    <location>
        <begin position="12"/>
        <end position="40"/>
    </location>
</feature>
<dbReference type="GO" id="GO:0005886">
    <property type="term" value="C:plasma membrane"/>
    <property type="evidence" value="ECO:0000318"/>
    <property type="project" value="GO_Central"/>
</dbReference>
<evidence type="ECO:0000256" key="5">
    <source>
        <dbReference type="ARBA" id="ARBA00023136"/>
    </source>
</evidence>
<proteinExistence type="inferred from homology"/>
<evidence type="ECO:0000256" key="3">
    <source>
        <dbReference type="ARBA" id="ARBA00022692"/>
    </source>
</evidence>
<feature type="transmembrane region" description="Helical" evidence="6">
    <location>
        <begin position="87"/>
        <end position="110"/>
    </location>
</feature>
<reference evidence="8" key="2">
    <citation type="submission" date="2025-08" db="UniProtKB">
        <authorList>
            <consortium name="RefSeq"/>
        </authorList>
    </citation>
    <scope>IDENTIFICATION</scope>
    <source>
        <strain evidence="8">S238N-H82</strain>
        <tissue evidence="8">Testes</tissue>
    </source>
</reference>
<dbReference type="InterPro" id="IPR018503">
    <property type="entry name" value="Tetraspanin_CS"/>
</dbReference>
<comment type="subcellular location">
    <subcellularLocation>
        <location evidence="1">Membrane</location>
        <topology evidence="1">Multi-pass membrane protein</topology>
    </subcellularLocation>
</comment>
<evidence type="ECO:0000313" key="8">
    <source>
        <dbReference type="RefSeq" id="XP_035674839.1"/>
    </source>
</evidence>
<gene>
    <name evidence="8" type="primary">LOC118414734</name>
</gene>
<keyword evidence="3 6" id="KW-0812">Transmembrane</keyword>
<reference evidence="7" key="1">
    <citation type="journal article" date="2020" name="Nat. Ecol. Evol.">
        <title>Deeply conserved synteny resolves early events in vertebrate evolution.</title>
        <authorList>
            <person name="Simakov O."/>
            <person name="Marletaz F."/>
            <person name="Yue J.X."/>
            <person name="O'Connell B."/>
            <person name="Jenkins J."/>
            <person name="Brandt A."/>
            <person name="Calef R."/>
            <person name="Tung C.H."/>
            <person name="Huang T.K."/>
            <person name="Schmutz J."/>
            <person name="Satoh N."/>
            <person name="Yu J.K."/>
            <person name="Putnam N.H."/>
            <person name="Green R.E."/>
            <person name="Rokhsar D.S."/>
        </authorList>
    </citation>
    <scope>NUCLEOTIDE SEQUENCE [LARGE SCALE GENOMIC DNA]</scope>
    <source>
        <strain evidence="7">S238N-H82</strain>
    </source>
</reference>
<evidence type="ECO:0000313" key="7">
    <source>
        <dbReference type="Proteomes" id="UP000001554"/>
    </source>
</evidence>
<protein>
    <submittedName>
        <fullName evidence="8">Leukocyte surface antigen CD53-like</fullName>
    </submittedName>
</protein>